<dbReference type="SUPFAM" id="SSF55874">
    <property type="entry name" value="ATPase domain of HSP90 chaperone/DNA topoisomerase II/histidine kinase"/>
    <property type="match status" value="1"/>
</dbReference>
<dbReference type="OrthoDB" id="10254304at2759"/>
<dbReference type="Gene3D" id="3.30.1370.100">
    <property type="entry name" value="MutL, C-terminal domain, regulatory subdomain"/>
    <property type="match status" value="1"/>
</dbReference>
<dbReference type="InterPro" id="IPR014721">
    <property type="entry name" value="Ribsml_uS5_D2-typ_fold_subgr"/>
</dbReference>
<dbReference type="GO" id="GO:0032389">
    <property type="term" value="C:MutLalpha complex"/>
    <property type="evidence" value="ECO:0007669"/>
    <property type="project" value="TreeGrafter"/>
</dbReference>
<dbReference type="InterPro" id="IPR042120">
    <property type="entry name" value="MutL_C_dimsub"/>
</dbReference>
<dbReference type="PANTHER" id="PTHR10073:SF52">
    <property type="entry name" value="MISMATCH REPAIR ENDONUCLEASE PMS2"/>
    <property type="match status" value="1"/>
</dbReference>
<dbReference type="Gene3D" id="3.30.230.10">
    <property type="match status" value="1"/>
</dbReference>
<evidence type="ECO:0000313" key="5">
    <source>
        <dbReference type="EMBL" id="KWX13093.1"/>
    </source>
</evidence>
<dbReference type="Pfam" id="PF08676">
    <property type="entry name" value="MutL_C"/>
    <property type="match status" value="1"/>
</dbReference>
<evidence type="ECO:0000256" key="3">
    <source>
        <dbReference type="SAM" id="MobiDB-lite"/>
    </source>
</evidence>
<proteinExistence type="inferred from homology"/>
<comment type="similarity">
    <text evidence="1">Belongs to the DNA mismatch repair MutL/HexB family.</text>
</comment>
<dbReference type="SMART" id="SM00853">
    <property type="entry name" value="MutL_C"/>
    <property type="match status" value="1"/>
</dbReference>
<dbReference type="Pfam" id="PF13589">
    <property type="entry name" value="HATPase_c_3"/>
    <property type="match status" value="1"/>
</dbReference>
<gene>
    <name evidence="5" type="ORF">QR46_2918</name>
</gene>
<dbReference type="EMBL" id="JXTI01000084">
    <property type="protein sequence ID" value="KWX13093.1"/>
    <property type="molecule type" value="Genomic_DNA"/>
</dbReference>
<evidence type="ECO:0000313" key="6">
    <source>
        <dbReference type="Proteomes" id="UP000070089"/>
    </source>
</evidence>
<dbReference type="SUPFAM" id="SSF54211">
    <property type="entry name" value="Ribosomal protein S5 domain 2-like"/>
    <property type="match status" value="1"/>
</dbReference>
<dbReference type="Gene3D" id="3.30.1540.20">
    <property type="entry name" value="MutL, C-terminal domain, dimerisation subdomain"/>
    <property type="match status" value="1"/>
</dbReference>
<reference evidence="5 6" key="1">
    <citation type="journal article" date="2015" name="Mol. Biochem. Parasitol.">
        <title>Identification of polymorphic genes for use in assemblage B genotyping assays through comparative genomics of multiple assemblage B Giardia duodenalis isolates.</title>
        <authorList>
            <person name="Wielinga C."/>
            <person name="Thompson R.C."/>
            <person name="Monis P."/>
            <person name="Ryan U."/>
        </authorList>
    </citation>
    <scope>NUCLEOTIDE SEQUENCE [LARGE SCALE GENOMIC DNA]</scope>
    <source>
        <strain evidence="5 6">BAH15c1</strain>
    </source>
</reference>
<dbReference type="SUPFAM" id="SSF118116">
    <property type="entry name" value="DNA mismatch repair protein MutL"/>
    <property type="match status" value="1"/>
</dbReference>
<accession>A0A132NSL3</accession>
<dbReference type="InterPro" id="IPR037198">
    <property type="entry name" value="MutL_C_sf"/>
</dbReference>
<dbReference type="InterPro" id="IPR014790">
    <property type="entry name" value="MutL_C"/>
</dbReference>
<organism evidence="5 6">
    <name type="scientific">Giardia duodenalis assemblage B</name>
    <dbReference type="NCBI Taxonomy" id="1394984"/>
    <lineage>
        <taxon>Eukaryota</taxon>
        <taxon>Metamonada</taxon>
        <taxon>Diplomonadida</taxon>
        <taxon>Hexamitidae</taxon>
        <taxon>Giardiinae</taxon>
        <taxon>Giardia</taxon>
    </lineage>
</organism>
<dbReference type="GO" id="GO:0016887">
    <property type="term" value="F:ATP hydrolysis activity"/>
    <property type="evidence" value="ECO:0007669"/>
    <property type="project" value="InterPro"/>
</dbReference>
<dbReference type="InterPro" id="IPR038973">
    <property type="entry name" value="MutL/Mlh/Pms-like"/>
</dbReference>
<dbReference type="InterPro" id="IPR042121">
    <property type="entry name" value="MutL_C_regsub"/>
</dbReference>
<dbReference type="Proteomes" id="UP000070089">
    <property type="component" value="Unassembled WGS sequence"/>
</dbReference>
<protein>
    <submittedName>
        <fullName evidence="5">DNA mismatch repair protein PMS1</fullName>
    </submittedName>
</protein>
<dbReference type="GO" id="GO:0140664">
    <property type="term" value="F:ATP-dependent DNA damage sensor activity"/>
    <property type="evidence" value="ECO:0007669"/>
    <property type="project" value="InterPro"/>
</dbReference>
<dbReference type="InterPro" id="IPR020568">
    <property type="entry name" value="Ribosomal_Su5_D2-typ_SF"/>
</dbReference>
<comment type="caution">
    <text evidence="5">The sequence shown here is derived from an EMBL/GenBank/DDBJ whole genome shotgun (WGS) entry which is preliminary data.</text>
</comment>
<evidence type="ECO:0000256" key="1">
    <source>
        <dbReference type="ARBA" id="ARBA00006082"/>
    </source>
</evidence>
<dbReference type="AlphaFoldDB" id="A0A132NSL3"/>
<name>A0A132NSL3_GIAIN</name>
<dbReference type="GO" id="GO:0006298">
    <property type="term" value="P:mismatch repair"/>
    <property type="evidence" value="ECO:0007669"/>
    <property type="project" value="InterPro"/>
</dbReference>
<dbReference type="VEuPathDB" id="GiardiaDB:QR46_2918"/>
<feature type="region of interest" description="Disordered" evidence="3">
    <location>
        <begin position="710"/>
        <end position="731"/>
    </location>
</feature>
<sequence>MESATEQRTGTGRIRSLSASDSRLILATQQFPDPHRVISALLENSLDAGATEIAVVLEGAGIRSITVNDNGHGIDLATLQTLGTCRITTASSQSNVGAHKGESIFLISALGTVLITSSTGDDPYERVVSEDTCTVRHATRVGVGTTVVIQSLYEPVPVRQKYFSLASPRKKLLLSITEAIQSYALANYTLGFRLVMDEIAYVDVRSAPRNTIHERYIELFGQDLGSLVGFFSLETRLGYDVKASLAGPDTGVTKHTKLGHARKLFLSTNGRPVLCPTLIEAIQQTYARITATHIPIGALNLTLPPGTYTFMRSTPYDTLQMQGLDTFAGLLSEEYLAWLLRHDKSIPANSYPNRSAPTKTSVTRTAKGSSVSSLYLKSRSQSQSQHQDVVPVSAHITRLSHTKAEAFFHTQNSRPQQMPYVKTNADTESCHARIHPTLGTIGTSVGQAVISCSEQSDTSGSSKIIKVEPQPCDSEGRVRIGSVRKRGPASGFRQSNFANLKYICQYNQSFLLAQLDDTFFLIDQHAAHEAKYFSDYWHNPQCYLSKQKTIAPLKLELRPDEKLCLEEFLSSTLFDIIGFELRISGEYALLSAFPSLFGQTLTEDDFREYLLLLYGHTREYIESILRISEAEEKSREKMLVRILHNNIAPPRIRKIFASKSCKASVRLGDPLLDSTAKRIIADLAYCEKPFNCPHGRPVLRFLDLTSRSVSTSEEPIPPTEDACNDIINSED</sequence>
<dbReference type="Gene3D" id="3.30.565.10">
    <property type="entry name" value="Histidine kinase-like ATPase, C-terminal domain"/>
    <property type="match status" value="1"/>
</dbReference>
<dbReference type="InterPro" id="IPR036890">
    <property type="entry name" value="HATPase_C_sf"/>
</dbReference>
<evidence type="ECO:0000256" key="2">
    <source>
        <dbReference type="ARBA" id="ARBA00022763"/>
    </source>
</evidence>
<dbReference type="PANTHER" id="PTHR10073">
    <property type="entry name" value="DNA MISMATCH REPAIR PROTEIN MLH, PMS, MUTL"/>
    <property type="match status" value="1"/>
</dbReference>
<keyword evidence="2" id="KW-0227">DNA damage</keyword>
<feature type="domain" description="MutL C-terminal dimerisation" evidence="4">
    <location>
        <begin position="502"/>
        <end position="671"/>
    </location>
</feature>
<evidence type="ECO:0000259" key="4">
    <source>
        <dbReference type="SMART" id="SM00853"/>
    </source>
</evidence>
<dbReference type="GO" id="GO:0005524">
    <property type="term" value="F:ATP binding"/>
    <property type="evidence" value="ECO:0007669"/>
    <property type="project" value="InterPro"/>
</dbReference>